<evidence type="ECO:0000313" key="6">
    <source>
        <dbReference type="EMBL" id="CAE0657189.1"/>
    </source>
</evidence>
<dbReference type="Pfam" id="PF22562">
    <property type="entry name" value="UBA_7"/>
    <property type="match status" value="1"/>
</dbReference>
<feature type="region of interest" description="Disordered" evidence="3">
    <location>
        <begin position="1613"/>
        <end position="1637"/>
    </location>
</feature>
<feature type="compositionally biased region" description="Basic and acidic residues" evidence="3">
    <location>
        <begin position="913"/>
        <end position="922"/>
    </location>
</feature>
<evidence type="ECO:0000256" key="3">
    <source>
        <dbReference type="SAM" id="MobiDB-lite"/>
    </source>
</evidence>
<dbReference type="Gene3D" id="2.30.30.140">
    <property type="match status" value="2"/>
</dbReference>
<feature type="region of interest" description="Disordered" evidence="3">
    <location>
        <begin position="757"/>
        <end position="783"/>
    </location>
</feature>
<dbReference type="Gene3D" id="3.30.2160.10">
    <property type="entry name" value="Hect, E3 ligase catalytic domain"/>
    <property type="match status" value="1"/>
</dbReference>
<dbReference type="InterPro" id="IPR036034">
    <property type="entry name" value="PDZ_sf"/>
</dbReference>
<dbReference type="GO" id="GO:0004842">
    <property type="term" value="F:ubiquitin-protein transferase activity"/>
    <property type="evidence" value="ECO:0007669"/>
    <property type="project" value="InterPro"/>
</dbReference>
<dbReference type="InterPro" id="IPR000569">
    <property type="entry name" value="HECT_dom"/>
</dbReference>
<evidence type="ECO:0000256" key="2">
    <source>
        <dbReference type="PROSITE-ProRule" id="PRU00104"/>
    </source>
</evidence>
<dbReference type="InterPro" id="IPR042469">
    <property type="entry name" value="HECTD3"/>
</dbReference>
<feature type="region of interest" description="Disordered" evidence="3">
    <location>
        <begin position="807"/>
        <end position="844"/>
    </location>
</feature>
<feature type="region of interest" description="Disordered" evidence="3">
    <location>
        <begin position="1"/>
        <end position="41"/>
    </location>
</feature>
<feature type="domain" description="HECT" evidence="5">
    <location>
        <begin position="2327"/>
        <end position="2661"/>
    </location>
</feature>
<feature type="region of interest" description="Disordered" evidence="3">
    <location>
        <begin position="159"/>
        <end position="212"/>
    </location>
</feature>
<feature type="compositionally biased region" description="Basic and acidic residues" evidence="3">
    <location>
        <begin position="159"/>
        <end position="180"/>
    </location>
</feature>
<dbReference type="PROSITE" id="PS50030">
    <property type="entry name" value="UBA"/>
    <property type="match status" value="1"/>
</dbReference>
<dbReference type="SUPFAM" id="SSF46934">
    <property type="entry name" value="UBA-like"/>
    <property type="match status" value="1"/>
</dbReference>
<feature type="compositionally biased region" description="Basic and acidic residues" evidence="3">
    <location>
        <begin position="762"/>
        <end position="775"/>
    </location>
</feature>
<feature type="compositionally biased region" description="Polar residues" evidence="3">
    <location>
        <begin position="194"/>
        <end position="208"/>
    </location>
</feature>
<feature type="active site" description="Glycyl thioester intermediate" evidence="2">
    <location>
        <position position="2623"/>
    </location>
</feature>
<proteinExistence type="predicted"/>
<dbReference type="SMART" id="SM00119">
    <property type="entry name" value="HECTc"/>
    <property type="match status" value="1"/>
</dbReference>
<dbReference type="PROSITE" id="PS50237">
    <property type="entry name" value="HECT"/>
    <property type="match status" value="1"/>
</dbReference>
<dbReference type="InterPro" id="IPR009060">
    <property type="entry name" value="UBA-like_sf"/>
</dbReference>
<reference evidence="6" key="1">
    <citation type="submission" date="2021-01" db="EMBL/GenBank/DDBJ databases">
        <authorList>
            <person name="Corre E."/>
            <person name="Pelletier E."/>
            <person name="Niang G."/>
            <person name="Scheremetjew M."/>
            <person name="Finn R."/>
            <person name="Kale V."/>
            <person name="Holt S."/>
            <person name="Cochrane G."/>
            <person name="Meng A."/>
            <person name="Brown T."/>
            <person name="Cohen L."/>
        </authorList>
    </citation>
    <scope>NUCLEOTIDE SEQUENCE</scope>
    <source>
        <strain evidence="6">CCCM811</strain>
    </source>
</reference>
<feature type="region of interest" description="Disordered" evidence="3">
    <location>
        <begin position="902"/>
        <end position="961"/>
    </location>
</feature>
<dbReference type="InterPro" id="IPR015940">
    <property type="entry name" value="UBA"/>
</dbReference>
<dbReference type="PANTHER" id="PTHR46654">
    <property type="entry name" value="E3 UBIQUITIN-PROTEIN LIGASE HECTD3"/>
    <property type="match status" value="1"/>
</dbReference>
<organism evidence="6">
    <name type="scientific">Lotharella globosa</name>
    <dbReference type="NCBI Taxonomy" id="91324"/>
    <lineage>
        <taxon>Eukaryota</taxon>
        <taxon>Sar</taxon>
        <taxon>Rhizaria</taxon>
        <taxon>Cercozoa</taxon>
        <taxon>Chlorarachniophyceae</taxon>
        <taxon>Lotharella</taxon>
    </lineage>
</organism>
<gene>
    <name evidence="6" type="ORF">LGLO00237_LOCUS8756</name>
</gene>
<feature type="region of interest" description="Disordered" evidence="3">
    <location>
        <begin position="84"/>
        <end position="142"/>
    </location>
</feature>
<dbReference type="Gene3D" id="1.10.8.10">
    <property type="entry name" value="DNA helicase RuvA subunit, C-terminal domain"/>
    <property type="match status" value="1"/>
</dbReference>
<dbReference type="Gene3D" id="3.30.2410.10">
    <property type="entry name" value="Hect, E3 ligase catalytic domain"/>
    <property type="match status" value="1"/>
</dbReference>
<protein>
    <submittedName>
        <fullName evidence="6">Uncharacterized protein</fullName>
    </submittedName>
</protein>
<feature type="domain" description="UBA" evidence="4">
    <location>
        <begin position="857"/>
        <end position="897"/>
    </location>
</feature>
<dbReference type="PANTHER" id="PTHR46654:SF1">
    <property type="entry name" value="E3 UBIQUITIN-PROTEIN LIGASE HECTD3"/>
    <property type="match status" value="1"/>
</dbReference>
<dbReference type="EMBL" id="HBIV01011764">
    <property type="protein sequence ID" value="CAE0657189.1"/>
    <property type="molecule type" value="Transcribed_RNA"/>
</dbReference>
<accession>A0A7S4DLT3</accession>
<dbReference type="SUPFAM" id="SSF50156">
    <property type="entry name" value="PDZ domain-like"/>
    <property type="match status" value="1"/>
</dbReference>
<feature type="compositionally biased region" description="Acidic residues" evidence="3">
    <location>
        <begin position="818"/>
        <end position="829"/>
    </location>
</feature>
<dbReference type="SUPFAM" id="SSF63748">
    <property type="entry name" value="Tudor/PWWP/MBT"/>
    <property type="match status" value="1"/>
</dbReference>
<dbReference type="Pfam" id="PF00632">
    <property type="entry name" value="HECT"/>
    <property type="match status" value="1"/>
</dbReference>
<dbReference type="InterPro" id="IPR035983">
    <property type="entry name" value="Hect_E3_ubiquitin_ligase"/>
</dbReference>
<feature type="compositionally biased region" description="Basic and acidic residues" evidence="3">
    <location>
        <begin position="85"/>
        <end position="107"/>
    </location>
</feature>
<evidence type="ECO:0000256" key="1">
    <source>
        <dbReference type="ARBA" id="ARBA00022786"/>
    </source>
</evidence>
<dbReference type="SUPFAM" id="SSF56204">
    <property type="entry name" value="Hect, E3 ligase catalytic domain"/>
    <property type="match status" value="1"/>
</dbReference>
<dbReference type="InterPro" id="IPR002999">
    <property type="entry name" value="Tudor"/>
</dbReference>
<name>A0A7S4DLT3_9EUKA</name>
<evidence type="ECO:0000259" key="5">
    <source>
        <dbReference type="PROSITE" id="PS50237"/>
    </source>
</evidence>
<sequence>MAYQRADNAKADKFPAPASASDNKAEQDQTQDPPVNVTVKPKLSADAKGAILLKKPESQICCTIDSAKKGLTLHFRFNIEAQALQEEKSRGEAKPEAPSNESDKPDEPADDNAEGSGEAGAGEEAENEAAEQPRPGLPICPEIATCTDRSEAHQVFYRHNEPEGGSNAKEEGKQEAEKSEGFATAARVAGGSGSLQDTTKVSGSASQGDTKRKKSDKQIFSFTCGSTEICLRAFPMSGDALEIGCSLNVSDAGGEEEPKSVESLLAAVDLGNKVEDFIANGWDVVDDLIMCAKSNDGTAWDEFWKNGLPLDSDESKRLRTYCQRLGKREAVGEVTVPNGSNGDWTSVAIRLNSASSSEDSMEVFINGNRCYPFPHANVSMETKGDPQCKLVFPGEVDMKLRELFVWERSLMLPQIKDLTKSSALSYLTAHTELADALIKRGEVVADLPFLPSRLPSTISLLGPVSTTKTADVLEANSEKFKSFEVPEGSALELKDKRLEFGPSKDYTLDLDFVVNYSKVKLGAGRFIPLVQFDAQGAKIMLDTASRSLAIICKVRHRTSSGLTNAEVRDHSWYRLRVYSSPKAVKVHLNAKPVLTLDWPLSPGMKVFRVISGSKGNSRPRMWEIGTLLSCRRKQGEEWSLNVKWFKERNKKKGEVIWPAGDVVVIDDSKTSGEEPKNGMNVMARLEGHDGYKWAQGVISNAEPMGSKMHWTLDLTIPINLRPLTVGDKVQAQYHGGKYYNGQIAAVNGDGTYNVDFDDGDKEEGLRPDQIKRKGDSMPMRKRPYKVNIKPGESRSVYLLPADSTSSIANVPNVQGEPQGEEEGMSEDEGGFGFGEGGGRFGGGRPAINMEMLTFAREANPEVFNTLQGMGFPELHCCRAIVEGQGSVQRAVDWAIGNQPQDDYLFFGSGGEGPPKDKNKSSDDNPSAGGDSAGAAASTGGEEEKANTEAGEDGGSGELENDVRRVLLTLDDPDMKSSKKEPFEIETNVEMELFLNHDFTLTGPLVLFGASSSLATLRKADTAAALAASAVSSAGSGASFCVKWLRIGLGKKGASKVSAPLDAKDNTWQWLPTGLPATMENQLIELLSRTERAEGFEPEVVHQALIHSSFDLATAWQMLQERDSLETIKSEIAMSKATKKQAMLQALGYPTKESRDALMESKYDTQTAVLRLLGQSMPDTAEKEVAGWDIPKDFVSPNELKPLSIKPMDAAARDGLSAAGKFGTPTPELWTSVTNKDWDRHHDDLETLKTLPLSKVKLALLHTESALTTHYGVVCALKAMQVADKEKVKDNALRIFDDDEPLGADAKASRRPPQQPFYIRLLRLVHLSENAIHMSIFRSVIASVLDSQIRSLEQRAKSVEEKTAPLSLVRSTVAVASEMSSESILHSLGYYSAQGRGDSKLMANAGKPGAMINDEGVRVKLGTKGTGIGQYYCGRKLGRTAIPGSNGTCGPADGPQCESCLRYQLEQGPTDGSFIGARAMVQFEERDRYLLRVVVGAEETSDGKWTLSVHSKNSTSLVNYTYPDGSNRILILPMPPIPVPTVGMRLVGRHGSWYPGQITHCEAKADGRFSVKLRYDDGDTSKLDYPIPAHAVVRRSVRNPIILLGDEWGMKTCKKPPSKSKSRASIGEQITPNAEKAKDAVSNPSIDLAFWITDLLLDVSDTYPDLARHLHPYLFPNSFQRIIFKVVRGGGSQDEEMTRVKLINTLAKIIRRFGLSFLREKNIEELANAMQTLFVAHSDNSENLKPVLEVTVKKTPFGATFDNNSCIVSSVTPNTDAAKAGLKKGYRLCRINGNEVFNYNQEEELRNTPLPFTIIFKADPLRNLEASPLLMACVELNLSIAVRREGKSMPQACKNEWFEGLVAAANVLDIIQPLTLGSAQSLRLLPDPVATIWSREVMRTWPGIEPVMRMMNPMSDGRNKFEVVLKEISEAKDIKDVKAQYDSLSWLIECEADDAQESAARVMTLLCSTLERRNLKNSDKVFIAEQLMSLARNQPHCANWISTNIDMITPAVVFLDQQAKDSKKDTWTVGMVVRATYKRGTQVYKGIIRRVNGDGTYSIKYDDGDIWDDAPASAIQSRPVNTPNKYQVMHEEFKNLIESILERAEEGKAKLPSNAGDADKGALGSLQPVFLKSCKMVDRAYKSDGKLRGKRLFHIMHGIYELIPGSDAELVKLANAYCRKRSLEINSLNPTNFNPTKEELLYFKKLEPIRSFNITLLQIRLFMLRQINAMVMPYGTAVVDLSRTQVAGSLAQKFHKIRDLIFWNHKHKFIQKVLMATKGDSSDHPALRLRLDKMRANRKKNSVDMMGRYTLFGQAFRQLRHSDCFLLKPLSHHKAFKVEFIGMHAIDAGGPYRQAITELCHEIQSFKLPLFIPTRNNLNKIGSGRDHWIPNPASTKPTQLRMFEFVGKLMGMAFRVEHYLELDLPAIFWKHLVESEPSLMDLKLIDLNQYKLLKKLDSKRLAPGLDFTVVGSDGRVVELVPDGASKKVSTSNYDEFMKLAKDARLNEFKIQCAAIRRGLTAVVPMSALSLLTHEELETSICGVHEIDVDLLERNTAYGGCKESDPHIRLFWRMMREAFSNEDRIHLLQFAWARSRLPTGDNWRERFHIEMTKGGDNAFPTAHTCFFMLQLPAYTNYETMCQKVKYAITHCTAIDGDHSYNAASHIELEEMEGDDDE</sequence>
<dbReference type="Gene3D" id="2.30.42.10">
    <property type="match status" value="1"/>
</dbReference>
<dbReference type="Gene3D" id="3.90.1750.10">
    <property type="entry name" value="Hect, E3 ligase catalytic domains"/>
    <property type="match status" value="1"/>
</dbReference>
<dbReference type="CDD" id="cd04508">
    <property type="entry name" value="Tudor_SF"/>
    <property type="match status" value="2"/>
</dbReference>
<dbReference type="SMART" id="SM00333">
    <property type="entry name" value="TUDOR"/>
    <property type="match status" value="2"/>
</dbReference>
<feature type="compositionally biased region" description="Gly residues" evidence="3">
    <location>
        <begin position="830"/>
        <end position="844"/>
    </location>
</feature>
<feature type="compositionally biased region" description="Low complexity" evidence="3">
    <location>
        <begin position="923"/>
        <end position="939"/>
    </location>
</feature>
<keyword evidence="1 2" id="KW-0833">Ubl conjugation pathway</keyword>
<evidence type="ECO:0000259" key="4">
    <source>
        <dbReference type="PROSITE" id="PS50030"/>
    </source>
</evidence>